<gene>
    <name evidence="4" type="ORF">CPOL0286_LOCUS10546</name>
</gene>
<dbReference type="Gene3D" id="1.25.40.20">
    <property type="entry name" value="Ankyrin repeat-containing domain"/>
    <property type="match status" value="2"/>
</dbReference>
<dbReference type="PROSITE" id="PS50088">
    <property type="entry name" value="ANK_REPEAT"/>
    <property type="match status" value="2"/>
</dbReference>
<reference evidence="4" key="1">
    <citation type="submission" date="2021-01" db="EMBL/GenBank/DDBJ databases">
        <authorList>
            <person name="Corre E."/>
            <person name="Pelletier E."/>
            <person name="Niang G."/>
            <person name="Scheremetjew M."/>
            <person name="Finn R."/>
            <person name="Kale V."/>
            <person name="Holt S."/>
            <person name="Cochrane G."/>
            <person name="Meng A."/>
            <person name="Brown T."/>
            <person name="Cohen L."/>
        </authorList>
    </citation>
    <scope>NUCLEOTIDE SEQUENCE</scope>
    <source>
        <strain evidence="4">UIO037</strain>
    </source>
</reference>
<keyword evidence="2 3" id="KW-0040">ANK repeat</keyword>
<dbReference type="Pfam" id="PF12796">
    <property type="entry name" value="Ank_2"/>
    <property type="match status" value="1"/>
</dbReference>
<dbReference type="PANTHER" id="PTHR24198:SF185">
    <property type="entry name" value="ANKYRIN-3"/>
    <property type="match status" value="1"/>
</dbReference>
<dbReference type="PROSITE" id="PS50297">
    <property type="entry name" value="ANK_REP_REGION"/>
    <property type="match status" value="2"/>
</dbReference>
<dbReference type="InterPro" id="IPR036770">
    <property type="entry name" value="Ankyrin_rpt-contain_sf"/>
</dbReference>
<sequence>MSQMLDAFNFSLGISDVSAQLLHHAKVGSAQGVLAALASGTNPNVSSMIAECNHPVNALSVAAACGHDNCVEILLRSGARADLKVGSGGFTPLYLASQAGHETAISLLLAAHPDVEARRLLLECQTADGATPLMVGCHMGHVAVVNRLLAEGADTVIRVADGRVLVAADVASAAGNTECAALVRACEEYRSFGSMAL</sequence>
<accession>A0A7S4IFH6</accession>
<dbReference type="SMART" id="SM00248">
    <property type="entry name" value="ANK"/>
    <property type="match status" value="3"/>
</dbReference>
<feature type="repeat" description="ANK" evidence="3">
    <location>
        <begin position="88"/>
        <end position="120"/>
    </location>
</feature>
<evidence type="ECO:0000256" key="2">
    <source>
        <dbReference type="ARBA" id="ARBA00023043"/>
    </source>
</evidence>
<proteinExistence type="predicted"/>
<evidence type="ECO:0000313" key="4">
    <source>
        <dbReference type="EMBL" id="CAE2227808.1"/>
    </source>
</evidence>
<dbReference type="PANTHER" id="PTHR24198">
    <property type="entry name" value="ANKYRIN REPEAT AND PROTEIN KINASE DOMAIN-CONTAINING PROTEIN"/>
    <property type="match status" value="1"/>
</dbReference>
<evidence type="ECO:0000256" key="1">
    <source>
        <dbReference type="ARBA" id="ARBA00022737"/>
    </source>
</evidence>
<dbReference type="InterPro" id="IPR002110">
    <property type="entry name" value="Ankyrin_rpt"/>
</dbReference>
<evidence type="ECO:0000256" key="3">
    <source>
        <dbReference type="PROSITE-ProRule" id="PRU00023"/>
    </source>
</evidence>
<organism evidence="4">
    <name type="scientific">Prymnesium polylepis</name>
    <dbReference type="NCBI Taxonomy" id="72548"/>
    <lineage>
        <taxon>Eukaryota</taxon>
        <taxon>Haptista</taxon>
        <taxon>Haptophyta</taxon>
        <taxon>Prymnesiophyceae</taxon>
        <taxon>Prymnesiales</taxon>
        <taxon>Prymnesiaceae</taxon>
        <taxon>Prymnesium</taxon>
    </lineage>
</organism>
<name>A0A7S4IFH6_9EUKA</name>
<dbReference type="SUPFAM" id="SSF48403">
    <property type="entry name" value="Ankyrin repeat"/>
    <property type="match status" value="1"/>
</dbReference>
<protein>
    <submittedName>
        <fullName evidence="4">Uncharacterized protein</fullName>
    </submittedName>
</protein>
<dbReference type="GO" id="GO:0005737">
    <property type="term" value="C:cytoplasm"/>
    <property type="evidence" value="ECO:0007669"/>
    <property type="project" value="TreeGrafter"/>
</dbReference>
<keyword evidence="1" id="KW-0677">Repeat</keyword>
<feature type="repeat" description="ANK" evidence="3">
    <location>
        <begin position="128"/>
        <end position="160"/>
    </location>
</feature>
<dbReference type="Pfam" id="PF00023">
    <property type="entry name" value="Ank"/>
    <property type="match status" value="1"/>
</dbReference>
<dbReference type="EMBL" id="HBKO01023310">
    <property type="protein sequence ID" value="CAE2227808.1"/>
    <property type="molecule type" value="Transcribed_RNA"/>
</dbReference>
<dbReference type="AlphaFoldDB" id="A0A7S4IFH6"/>